<keyword evidence="8 9" id="KW-0472">Membrane</keyword>
<dbReference type="Proteomes" id="UP000474957">
    <property type="component" value="Unassembled WGS sequence"/>
</dbReference>
<dbReference type="GO" id="GO:0005886">
    <property type="term" value="C:plasma membrane"/>
    <property type="evidence" value="ECO:0007669"/>
    <property type="project" value="UniProtKB-SubCell"/>
</dbReference>
<evidence type="ECO:0000313" key="12">
    <source>
        <dbReference type="Proteomes" id="UP000474957"/>
    </source>
</evidence>
<keyword evidence="7 9" id="KW-1133">Transmembrane helix</keyword>
<evidence type="ECO:0000256" key="6">
    <source>
        <dbReference type="ARBA" id="ARBA00022927"/>
    </source>
</evidence>
<organism evidence="11 12">
    <name type="scientific">Halovulum marinum</name>
    <dbReference type="NCBI Taxonomy" id="2662447"/>
    <lineage>
        <taxon>Bacteria</taxon>
        <taxon>Pseudomonadati</taxon>
        <taxon>Pseudomonadota</taxon>
        <taxon>Alphaproteobacteria</taxon>
        <taxon>Rhodobacterales</taxon>
        <taxon>Paracoccaceae</taxon>
        <taxon>Halovulum</taxon>
    </lineage>
</organism>
<dbReference type="InterPro" id="IPR050366">
    <property type="entry name" value="BP-dependent_transpt_permease"/>
</dbReference>
<dbReference type="PROSITE" id="PS50928">
    <property type="entry name" value="ABC_TM1"/>
    <property type="match status" value="1"/>
</dbReference>
<gene>
    <name evidence="11" type="ORF">GE300_19950</name>
</gene>
<dbReference type="RefSeq" id="WP_154449278.1">
    <property type="nucleotide sequence ID" value="NZ_WIND01000027.1"/>
</dbReference>
<comment type="subcellular location">
    <subcellularLocation>
        <location evidence="1 9">Cell membrane</location>
        <topology evidence="1 9">Multi-pass membrane protein</topology>
    </subcellularLocation>
</comment>
<evidence type="ECO:0000256" key="3">
    <source>
        <dbReference type="ARBA" id="ARBA00022475"/>
    </source>
</evidence>
<evidence type="ECO:0000259" key="10">
    <source>
        <dbReference type="PROSITE" id="PS50928"/>
    </source>
</evidence>
<feature type="transmembrane region" description="Helical" evidence="9">
    <location>
        <begin position="215"/>
        <end position="239"/>
    </location>
</feature>
<dbReference type="Pfam" id="PF00528">
    <property type="entry name" value="BPD_transp_1"/>
    <property type="match status" value="1"/>
</dbReference>
<dbReference type="EMBL" id="WIND01000027">
    <property type="protein sequence ID" value="MSU91852.1"/>
    <property type="molecule type" value="Genomic_DNA"/>
</dbReference>
<evidence type="ECO:0000256" key="7">
    <source>
        <dbReference type="ARBA" id="ARBA00022989"/>
    </source>
</evidence>
<dbReference type="InterPro" id="IPR035906">
    <property type="entry name" value="MetI-like_sf"/>
</dbReference>
<protein>
    <submittedName>
        <fullName evidence="11">ABC transporter permease subunit</fullName>
    </submittedName>
</protein>
<keyword evidence="5" id="KW-0571">Peptide transport</keyword>
<comment type="similarity">
    <text evidence="9">Belongs to the binding-protein-dependent transport system permease family.</text>
</comment>
<feature type="transmembrane region" description="Helical" evidence="9">
    <location>
        <begin position="259"/>
        <end position="281"/>
    </location>
</feature>
<dbReference type="Gene3D" id="1.10.3720.10">
    <property type="entry name" value="MetI-like"/>
    <property type="match status" value="1"/>
</dbReference>
<evidence type="ECO:0000256" key="9">
    <source>
        <dbReference type="RuleBase" id="RU363032"/>
    </source>
</evidence>
<dbReference type="GO" id="GO:0055085">
    <property type="term" value="P:transmembrane transport"/>
    <property type="evidence" value="ECO:0007669"/>
    <property type="project" value="InterPro"/>
</dbReference>
<evidence type="ECO:0000313" key="11">
    <source>
        <dbReference type="EMBL" id="MSU91852.1"/>
    </source>
</evidence>
<evidence type="ECO:0000256" key="5">
    <source>
        <dbReference type="ARBA" id="ARBA00022856"/>
    </source>
</evidence>
<evidence type="ECO:0000256" key="4">
    <source>
        <dbReference type="ARBA" id="ARBA00022692"/>
    </source>
</evidence>
<keyword evidence="3" id="KW-1003">Cell membrane</keyword>
<dbReference type="GO" id="GO:0015031">
    <property type="term" value="P:protein transport"/>
    <property type="evidence" value="ECO:0007669"/>
    <property type="project" value="UniProtKB-KW"/>
</dbReference>
<dbReference type="AlphaFoldDB" id="A0A6L5Z7D1"/>
<dbReference type="InterPro" id="IPR000515">
    <property type="entry name" value="MetI-like"/>
</dbReference>
<dbReference type="PANTHER" id="PTHR43386:SF1">
    <property type="entry name" value="D,D-DIPEPTIDE TRANSPORT SYSTEM PERMEASE PROTEIN DDPC-RELATED"/>
    <property type="match status" value="1"/>
</dbReference>
<evidence type="ECO:0000256" key="1">
    <source>
        <dbReference type="ARBA" id="ARBA00004651"/>
    </source>
</evidence>
<proteinExistence type="inferred from homology"/>
<keyword evidence="12" id="KW-1185">Reference proteome</keyword>
<feature type="domain" description="ABC transmembrane type-1" evidence="10">
    <location>
        <begin position="93"/>
        <end position="282"/>
    </location>
</feature>
<sequence length="305" mass="33260">MTTQTANPERPKPALWSILALLRRDKFALIAAVFLSITLLAALIAPPLLGGTGIDMDLMARNAPPFELERGFWHILGSDSLGRPILARILIAAQTTLLIAAAAVALSMVVGVTLGLIAGYRGGLVGDVIMRLTDIVMSFPSLLLALVVLYIFGPAISNVILVLAITRVPVYLRTTRAEVMEIRNRMFVIAAEVTGASVFRTVFRHILPMVAPTIATLMTIEFAFVMLAEASLSFLGLGVQAPEFTWGVMVAEGRAYLATAWWLSFWPGVFIALVTMSLNLLSNWLRIATDPVQRWRLEKEVASDE</sequence>
<name>A0A6L5Z7D1_9RHOB</name>
<dbReference type="GO" id="GO:0015833">
    <property type="term" value="P:peptide transport"/>
    <property type="evidence" value="ECO:0007669"/>
    <property type="project" value="UniProtKB-KW"/>
</dbReference>
<feature type="transmembrane region" description="Helical" evidence="9">
    <location>
        <begin position="141"/>
        <end position="165"/>
    </location>
</feature>
<feature type="transmembrane region" description="Helical" evidence="9">
    <location>
        <begin position="27"/>
        <end position="49"/>
    </location>
</feature>
<accession>A0A6L5Z7D1</accession>
<dbReference type="CDD" id="cd06261">
    <property type="entry name" value="TM_PBP2"/>
    <property type="match status" value="1"/>
</dbReference>
<dbReference type="SUPFAM" id="SSF161098">
    <property type="entry name" value="MetI-like"/>
    <property type="match status" value="1"/>
</dbReference>
<feature type="transmembrane region" description="Helical" evidence="9">
    <location>
        <begin position="97"/>
        <end position="120"/>
    </location>
</feature>
<dbReference type="PANTHER" id="PTHR43386">
    <property type="entry name" value="OLIGOPEPTIDE TRANSPORT SYSTEM PERMEASE PROTEIN APPC"/>
    <property type="match status" value="1"/>
</dbReference>
<keyword evidence="4 9" id="KW-0812">Transmembrane</keyword>
<keyword evidence="6" id="KW-0653">Protein transport</keyword>
<evidence type="ECO:0000256" key="8">
    <source>
        <dbReference type="ARBA" id="ARBA00023136"/>
    </source>
</evidence>
<reference evidence="11 12" key="1">
    <citation type="submission" date="2019-10" db="EMBL/GenBank/DDBJ databases">
        <title>Cognatihalovulum marinum gen. nov. sp. nov., a new member of the family Rhodobacteraceae isolated from deep seawater of the Northwest Indian Ocean.</title>
        <authorList>
            <person name="Ruan C."/>
            <person name="Wang J."/>
            <person name="Zheng X."/>
            <person name="Song L."/>
            <person name="Zhu Y."/>
            <person name="Huang Y."/>
            <person name="Lu Z."/>
            <person name="Du W."/>
            <person name="Huang L."/>
            <person name="Dai X."/>
        </authorList>
    </citation>
    <scope>NUCLEOTIDE SEQUENCE [LARGE SCALE GENOMIC DNA]</scope>
    <source>
        <strain evidence="11 12">2CG4</strain>
    </source>
</reference>
<comment type="caution">
    <text evidence="11">The sequence shown here is derived from an EMBL/GenBank/DDBJ whole genome shotgun (WGS) entry which is preliminary data.</text>
</comment>
<evidence type="ECO:0000256" key="2">
    <source>
        <dbReference type="ARBA" id="ARBA00022448"/>
    </source>
</evidence>
<keyword evidence="2 9" id="KW-0813">Transport</keyword>